<proteinExistence type="predicted"/>
<dbReference type="EMBL" id="FMID01000030">
    <property type="protein sequence ID" value="SCL75400.1"/>
    <property type="molecule type" value="Genomic_DNA"/>
</dbReference>
<reference evidence="2 3" key="1">
    <citation type="submission" date="2016-08" db="EMBL/GenBank/DDBJ databases">
        <authorList>
            <person name="Seilhamer J.J."/>
        </authorList>
    </citation>
    <scope>NUCLEOTIDE SEQUENCE [LARGE SCALE GENOMIC DNA]</scope>
    <source>
        <strain evidence="2">L21-II-0</strain>
    </source>
</reference>
<dbReference type="AlphaFoldDB" id="A0A1M4MKP3"/>
<organism evidence="2 3">
    <name type="scientific">Methanoculleus chikugoensis</name>
    <dbReference type="NCBI Taxonomy" id="118126"/>
    <lineage>
        <taxon>Archaea</taxon>
        <taxon>Methanobacteriati</taxon>
        <taxon>Methanobacteriota</taxon>
        <taxon>Stenosarchaea group</taxon>
        <taxon>Methanomicrobia</taxon>
        <taxon>Methanomicrobiales</taxon>
        <taxon>Methanomicrobiaceae</taxon>
        <taxon>Methanoculleus</taxon>
    </lineage>
</organism>
<keyword evidence="1" id="KW-0472">Membrane</keyword>
<feature type="transmembrane region" description="Helical" evidence="1">
    <location>
        <begin position="12"/>
        <end position="32"/>
    </location>
</feature>
<sequence>MQRHERESIGMTSIMNFVIFPIFGLSGALFPINSLPA</sequence>
<name>A0A1M4MKP3_9EURY</name>
<dbReference type="Proteomes" id="UP000184671">
    <property type="component" value="Unassembled WGS sequence"/>
</dbReference>
<evidence type="ECO:0000313" key="3">
    <source>
        <dbReference type="Proteomes" id="UP000184671"/>
    </source>
</evidence>
<evidence type="ECO:0000256" key="1">
    <source>
        <dbReference type="SAM" id="Phobius"/>
    </source>
</evidence>
<protein>
    <submittedName>
        <fullName evidence="2">Uncharacterized protein</fullName>
    </submittedName>
</protein>
<keyword evidence="1" id="KW-0812">Transmembrane</keyword>
<gene>
    <name evidence="2" type="ORF">L21_1299</name>
</gene>
<accession>A0A1M4MKP3</accession>
<evidence type="ECO:0000313" key="2">
    <source>
        <dbReference type="EMBL" id="SCL75400.1"/>
    </source>
</evidence>
<keyword evidence="1" id="KW-1133">Transmembrane helix</keyword>